<feature type="transmembrane region" description="Helical" evidence="1">
    <location>
        <begin position="12"/>
        <end position="30"/>
    </location>
</feature>
<keyword evidence="3" id="KW-1185">Reference proteome</keyword>
<feature type="transmembrane region" description="Helical" evidence="1">
    <location>
        <begin position="469"/>
        <end position="492"/>
    </location>
</feature>
<sequence>MPNQWSRPRVWFLITLVVAAATALILAWFLRGEGLERADKWASVVFGSVSALVACTCLLTWLWRLGSAGTDREAVLAGLAATQREQWTAEQAARRVGEPWPLNVRWAVNAGTEAVMARWASVRGSAGAGPVEVDGDYAGIATVLDRPDLPKRLVILGEPGAGKSVLAMRLTLQLLDCRGAGDPVAVLLDVAGWNPVQPLDDWIADQLIARDRRFAGTVPGPAGESRSLARDLVAGGCLLPVLDGLDELDDELQRAALIGLSGAATAGRDFVVTCRTRPYRAAVAACGPIPAAVVVELQPVPPEEAAQHLDDSAAAADRRWSPVLAELRGQPSTPLTEALSTPLMIWLARTVYRNPDRNPEELLTADWADSREGIERHLMDHLIPAAYATAGGVPAAEASLDGTRLWLSTLAAQLREQRIHDLAWWRIHEIRPAPAAQVASVVYAITVALFLPFAGGALGLQTVPVDAPVWLSLAIGGAVLGVLLAFGRILFTDRHHPRRVSARGLVRSFIAVVVPILVAGPFFAGDLMEVVAVALSAGVVSALVGGGEPAPSAAAPRASLAMDRTVALTSAATAGTVEYVLLALGYGPLAPWAWIGALMMTLAAVLLSAWGQFHLATLVLAARGQVPLRLARHLDDAHRRGVLRCAGSVYQFRHALLRDRLAAVHERTPV</sequence>
<reference evidence="2 3" key="1">
    <citation type="submission" date="2018-03" db="EMBL/GenBank/DDBJ databases">
        <title>Genomic Encyclopedia of Archaeal and Bacterial Type Strains, Phase II (KMG-II): from individual species to whole genera.</title>
        <authorList>
            <person name="Goeker M."/>
        </authorList>
    </citation>
    <scope>NUCLEOTIDE SEQUENCE [LARGE SCALE GENOMIC DNA]</scope>
    <source>
        <strain evidence="2 3">DSM 43146</strain>
    </source>
</reference>
<keyword evidence="1" id="KW-0812">Transmembrane</keyword>
<dbReference type="OrthoDB" id="419058at2"/>
<proteinExistence type="predicted"/>
<dbReference type="EMBL" id="PVMZ01000023">
    <property type="protein sequence ID" value="PRX14782.1"/>
    <property type="molecule type" value="Genomic_DNA"/>
</dbReference>
<dbReference type="SUPFAM" id="SSF52540">
    <property type="entry name" value="P-loop containing nucleoside triphosphate hydrolases"/>
    <property type="match status" value="1"/>
</dbReference>
<evidence type="ECO:0000313" key="2">
    <source>
        <dbReference type="EMBL" id="PRX14782.1"/>
    </source>
</evidence>
<keyword evidence="1" id="KW-1133">Transmembrane helix</keyword>
<name>A0A2T0JZ24_9ACTN</name>
<feature type="transmembrane region" description="Helical" evidence="1">
    <location>
        <begin position="504"/>
        <end position="524"/>
    </location>
</feature>
<dbReference type="RefSeq" id="WP_106328570.1">
    <property type="nucleotide sequence ID" value="NZ_BOMO01000138.1"/>
</dbReference>
<dbReference type="AlphaFoldDB" id="A0A2T0JZ24"/>
<feature type="transmembrane region" description="Helical" evidence="1">
    <location>
        <begin position="441"/>
        <end position="463"/>
    </location>
</feature>
<evidence type="ECO:0000256" key="1">
    <source>
        <dbReference type="SAM" id="Phobius"/>
    </source>
</evidence>
<organism evidence="2 3">
    <name type="scientific">Actinoplanes italicus</name>
    <dbReference type="NCBI Taxonomy" id="113567"/>
    <lineage>
        <taxon>Bacteria</taxon>
        <taxon>Bacillati</taxon>
        <taxon>Actinomycetota</taxon>
        <taxon>Actinomycetes</taxon>
        <taxon>Micromonosporales</taxon>
        <taxon>Micromonosporaceae</taxon>
        <taxon>Actinoplanes</taxon>
    </lineage>
</organism>
<keyword evidence="1" id="KW-0472">Membrane</keyword>
<dbReference type="InterPro" id="IPR027417">
    <property type="entry name" value="P-loop_NTPase"/>
</dbReference>
<protein>
    <recommendedName>
        <fullName evidence="4">NACHT domain-containing protein</fullName>
    </recommendedName>
</protein>
<evidence type="ECO:0008006" key="4">
    <source>
        <dbReference type="Google" id="ProtNLM"/>
    </source>
</evidence>
<dbReference type="Proteomes" id="UP000239415">
    <property type="component" value="Unassembled WGS sequence"/>
</dbReference>
<feature type="transmembrane region" description="Helical" evidence="1">
    <location>
        <begin position="592"/>
        <end position="622"/>
    </location>
</feature>
<evidence type="ECO:0000313" key="3">
    <source>
        <dbReference type="Proteomes" id="UP000239415"/>
    </source>
</evidence>
<feature type="transmembrane region" description="Helical" evidence="1">
    <location>
        <begin position="42"/>
        <end position="63"/>
    </location>
</feature>
<comment type="caution">
    <text evidence="2">The sequence shown here is derived from an EMBL/GenBank/DDBJ whole genome shotgun (WGS) entry which is preliminary data.</text>
</comment>
<dbReference type="Gene3D" id="3.40.50.300">
    <property type="entry name" value="P-loop containing nucleotide triphosphate hydrolases"/>
    <property type="match status" value="1"/>
</dbReference>
<gene>
    <name evidence="2" type="ORF">CLV67_123168</name>
</gene>
<accession>A0A2T0JZ24</accession>